<feature type="transmembrane region" description="Helical" evidence="6">
    <location>
        <begin position="361"/>
        <end position="380"/>
    </location>
</feature>
<dbReference type="RefSeq" id="WP_106836920.1">
    <property type="nucleotide sequence ID" value="NZ_JARMEZ010000022.1"/>
</dbReference>
<dbReference type="GO" id="GO:0022857">
    <property type="term" value="F:transmembrane transporter activity"/>
    <property type="evidence" value="ECO:0007669"/>
    <property type="project" value="InterPro"/>
</dbReference>
<feature type="transmembrane region" description="Helical" evidence="6">
    <location>
        <begin position="296"/>
        <end position="317"/>
    </location>
</feature>
<dbReference type="InterPro" id="IPR005829">
    <property type="entry name" value="Sugar_transporter_CS"/>
</dbReference>
<keyword evidence="9" id="KW-1185">Reference proteome</keyword>
<dbReference type="Gene3D" id="1.20.1250.20">
    <property type="entry name" value="MFS general substrate transporter like domains"/>
    <property type="match status" value="2"/>
</dbReference>
<reference evidence="8 9" key="1">
    <citation type="submission" date="2018-03" db="EMBL/GenBank/DDBJ databases">
        <title>Brevisbacillus phylogenomics.</title>
        <authorList>
            <person name="Dunlap C."/>
        </authorList>
    </citation>
    <scope>NUCLEOTIDE SEQUENCE [LARGE SCALE GENOMIC DNA]</scope>
    <source>
        <strain evidence="8 9">NRRL NRS-1210</strain>
    </source>
</reference>
<accession>A0A2P7VNV3</accession>
<dbReference type="GO" id="GO:0005886">
    <property type="term" value="C:plasma membrane"/>
    <property type="evidence" value="ECO:0007669"/>
    <property type="project" value="UniProtKB-SubCell"/>
</dbReference>
<organism evidence="8 9">
    <name type="scientific">Brevibacillus fortis</name>
    <dbReference type="NCBI Taxonomy" id="2126352"/>
    <lineage>
        <taxon>Bacteria</taxon>
        <taxon>Bacillati</taxon>
        <taxon>Bacillota</taxon>
        <taxon>Bacilli</taxon>
        <taxon>Bacillales</taxon>
        <taxon>Paenibacillaceae</taxon>
        <taxon>Brevibacillus</taxon>
    </lineage>
</organism>
<keyword evidence="3 6" id="KW-0812">Transmembrane</keyword>
<feature type="transmembrane region" description="Helical" evidence="6">
    <location>
        <begin position="329"/>
        <end position="349"/>
    </location>
</feature>
<name>A0A2P7VNV3_9BACL</name>
<evidence type="ECO:0000259" key="7">
    <source>
        <dbReference type="PROSITE" id="PS50850"/>
    </source>
</evidence>
<dbReference type="InterPro" id="IPR036259">
    <property type="entry name" value="MFS_trans_sf"/>
</dbReference>
<dbReference type="SUPFAM" id="SSF103473">
    <property type="entry name" value="MFS general substrate transporter"/>
    <property type="match status" value="1"/>
</dbReference>
<evidence type="ECO:0000256" key="5">
    <source>
        <dbReference type="ARBA" id="ARBA00023136"/>
    </source>
</evidence>
<feature type="transmembrane region" description="Helical" evidence="6">
    <location>
        <begin position="243"/>
        <end position="264"/>
    </location>
</feature>
<dbReference type="PANTHER" id="PTHR23511">
    <property type="entry name" value="SYNAPTIC VESICLE GLYCOPROTEIN 2"/>
    <property type="match status" value="1"/>
</dbReference>
<feature type="transmembrane region" description="Helical" evidence="6">
    <location>
        <begin position="45"/>
        <end position="66"/>
    </location>
</feature>
<dbReference type="EMBL" id="PXZM01000001">
    <property type="protein sequence ID" value="PSK00891.1"/>
    <property type="molecule type" value="Genomic_DNA"/>
</dbReference>
<evidence type="ECO:0000313" key="9">
    <source>
        <dbReference type="Proteomes" id="UP000240419"/>
    </source>
</evidence>
<feature type="transmembrane region" description="Helical" evidence="6">
    <location>
        <begin position="208"/>
        <end position="228"/>
    </location>
</feature>
<feature type="transmembrane region" description="Helical" evidence="6">
    <location>
        <begin position="9"/>
        <end position="33"/>
    </location>
</feature>
<evidence type="ECO:0000256" key="6">
    <source>
        <dbReference type="SAM" id="Phobius"/>
    </source>
</evidence>
<dbReference type="PROSITE" id="PS00216">
    <property type="entry name" value="SUGAR_TRANSPORT_1"/>
    <property type="match status" value="2"/>
</dbReference>
<dbReference type="PROSITE" id="PS50850">
    <property type="entry name" value="MFS"/>
    <property type="match status" value="1"/>
</dbReference>
<proteinExistence type="predicted"/>
<feature type="domain" description="Major facilitator superfamily (MFS) profile" evidence="7">
    <location>
        <begin position="8"/>
        <end position="385"/>
    </location>
</feature>
<feature type="transmembrane region" description="Helical" evidence="6">
    <location>
        <begin position="99"/>
        <end position="120"/>
    </location>
</feature>
<dbReference type="Proteomes" id="UP000240419">
    <property type="component" value="Unassembled WGS sequence"/>
</dbReference>
<keyword evidence="2" id="KW-0813">Transport</keyword>
<dbReference type="PROSITE" id="PS00217">
    <property type="entry name" value="SUGAR_TRANSPORT_2"/>
    <property type="match status" value="1"/>
</dbReference>
<comment type="subcellular location">
    <subcellularLocation>
        <location evidence="1">Cell membrane</location>
        <topology evidence="1">Multi-pass membrane protein</topology>
    </subcellularLocation>
</comment>
<dbReference type="Pfam" id="PF07690">
    <property type="entry name" value="MFS_1"/>
    <property type="match status" value="1"/>
</dbReference>
<feature type="transmembrane region" description="Helical" evidence="6">
    <location>
        <begin position="132"/>
        <end position="154"/>
    </location>
</feature>
<feature type="transmembrane region" description="Helical" evidence="6">
    <location>
        <begin position="160"/>
        <end position="177"/>
    </location>
</feature>
<protein>
    <submittedName>
        <fullName evidence="8">MFS transporter</fullName>
    </submittedName>
</protein>
<evidence type="ECO:0000256" key="1">
    <source>
        <dbReference type="ARBA" id="ARBA00004651"/>
    </source>
</evidence>
<evidence type="ECO:0000256" key="4">
    <source>
        <dbReference type="ARBA" id="ARBA00022989"/>
    </source>
</evidence>
<feature type="transmembrane region" description="Helical" evidence="6">
    <location>
        <begin position="271"/>
        <end position="290"/>
    </location>
</feature>
<feature type="transmembrane region" description="Helical" evidence="6">
    <location>
        <begin position="73"/>
        <end position="93"/>
    </location>
</feature>
<evidence type="ECO:0000256" key="3">
    <source>
        <dbReference type="ARBA" id="ARBA00022692"/>
    </source>
</evidence>
<evidence type="ECO:0000313" key="8">
    <source>
        <dbReference type="EMBL" id="PSK00891.1"/>
    </source>
</evidence>
<keyword evidence="4 6" id="KW-1133">Transmembrane helix</keyword>
<keyword evidence="5 6" id="KW-0472">Membrane</keyword>
<dbReference type="PANTHER" id="PTHR23511:SF34">
    <property type="entry name" value="SYNAPTIC VESICLE GLYCOPROTEIN 2"/>
    <property type="match status" value="1"/>
</dbReference>
<dbReference type="InterPro" id="IPR020846">
    <property type="entry name" value="MFS_dom"/>
</dbReference>
<dbReference type="OrthoDB" id="9787026at2"/>
<gene>
    <name evidence="8" type="ORF">C7R93_00155</name>
</gene>
<dbReference type="CDD" id="cd17316">
    <property type="entry name" value="MFS_SV2_like"/>
    <property type="match status" value="1"/>
</dbReference>
<evidence type="ECO:0000256" key="2">
    <source>
        <dbReference type="ARBA" id="ARBA00022448"/>
    </source>
</evidence>
<dbReference type="InterPro" id="IPR011701">
    <property type="entry name" value="MFS"/>
</dbReference>
<comment type="caution">
    <text evidence="8">The sequence shown here is derived from an EMBL/GenBank/DDBJ whole genome shotgun (WGS) entry which is preliminary data.</text>
</comment>
<dbReference type="AlphaFoldDB" id="A0A2P7VNV3"/>
<sequence length="397" mass="43321">MSKPYKKVFWAAGFGWMFDAMDVALLSFIMVALRQEWGLTGEEAGLLGTGNLVGMAIGAIAGGYLADRIGRKPVFLLTLVLFGLASFASAFATGFATMLLFRFLMGLGLGAELPVASTLVNEFAPPEKRGSTVVLLESFWAVGWIAAAVIAYFIIPDYGWRVAVMIGALPVVYAWFARSSIPESPQFQKQAEKIPVGTLLTSHRTETITLWVVWFAIAFSYYGMFLWMPSVLVDKGFTMIKSFQYVLIMTLAQLPGYFAAAYLVEKWGRKWTLATFLFMTGVMAFAFGQSSGTIELLVTGAFLSFFNLGAWGALYAYTPENYPTPLRATGSGMASGVGRIGSIIAPYLVGYYSSHHYSYTFIFSVFTAVLIVGAIVLLVYGRETKVLANSGPRTGQV</sequence>